<dbReference type="PANTHER" id="PTHR43233:SF1">
    <property type="entry name" value="FAMILY N-ACETYLTRANSFERASE, PUTATIVE (AFU_ORTHOLOGUE AFUA_6G03350)-RELATED"/>
    <property type="match status" value="1"/>
</dbReference>
<dbReference type="InterPro" id="IPR053144">
    <property type="entry name" value="Acetyltransferase_Butenolide"/>
</dbReference>
<evidence type="ECO:0000259" key="1">
    <source>
        <dbReference type="PROSITE" id="PS51186"/>
    </source>
</evidence>
<dbReference type="PROSITE" id="PS51186">
    <property type="entry name" value="GNAT"/>
    <property type="match status" value="1"/>
</dbReference>
<name>A0A4R7THG8_9ACTN</name>
<feature type="domain" description="N-acetyltransferase" evidence="1">
    <location>
        <begin position="10"/>
        <end position="142"/>
    </location>
</feature>
<dbReference type="InterPro" id="IPR000182">
    <property type="entry name" value="GNAT_dom"/>
</dbReference>
<reference evidence="2 3" key="1">
    <citation type="submission" date="2019-03" db="EMBL/GenBank/DDBJ databases">
        <title>Genomic Encyclopedia of Type Strains, Phase III (KMG-III): the genomes of soil and plant-associated and newly described type strains.</title>
        <authorList>
            <person name="Whitman W."/>
        </authorList>
    </citation>
    <scope>NUCLEOTIDE SEQUENCE [LARGE SCALE GENOMIC DNA]</scope>
    <source>
        <strain evidence="2 3">VKM Ac-2575</strain>
    </source>
</reference>
<keyword evidence="2" id="KW-0808">Transferase</keyword>
<accession>A0A4R7THG8</accession>
<organism evidence="2 3">
    <name type="scientific">Kribbella voronezhensis</name>
    <dbReference type="NCBI Taxonomy" id="2512212"/>
    <lineage>
        <taxon>Bacteria</taxon>
        <taxon>Bacillati</taxon>
        <taxon>Actinomycetota</taxon>
        <taxon>Actinomycetes</taxon>
        <taxon>Propionibacteriales</taxon>
        <taxon>Kribbellaceae</taxon>
        <taxon>Kribbella</taxon>
    </lineage>
</organism>
<dbReference type="PANTHER" id="PTHR43233">
    <property type="entry name" value="FAMILY N-ACETYLTRANSFERASE, PUTATIVE (AFU_ORTHOLOGUE AFUA_6G03350)-RELATED"/>
    <property type="match status" value="1"/>
</dbReference>
<keyword evidence="3" id="KW-1185">Reference proteome</keyword>
<dbReference type="Gene3D" id="3.40.630.30">
    <property type="match status" value="1"/>
</dbReference>
<dbReference type="AlphaFoldDB" id="A0A4R7THG8"/>
<dbReference type="EMBL" id="SOCE01000001">
    <property type="protein sequence ID" value="TDU90978.1"/>
    <property type="molecule type" value="Genomic_DNA"/>
</dbReference>
<evidence type="ECO:0000313" key="3">
    <source>
        <dbReference type="Proteomes" id="UP000295151"/>
    </source>
</evidence>
<dbReference type="CDD" id="cd04301">
    <property type="entry name" value="NAT_SF"/>
    <property type="match status" value="1"/>
</dbReference>
<dbReference type="OrthoDB" id="3216107at2"/>
<evidence type="ECO:0000313" key="2">
    <source>
        <dbReference type="EMBL" id="TDU90978.1"/>
    </source>
</evidence>
<dbReference type="Pfam" id="PF00583">
    <property type="entry name" value="Acetyltransf_1"/>
    <property type="match status" value="1"/>
</dbReference>
<protein>
    <submittedName>
        <fullName evidence="2">Acetyltransferase (GNAT) family protein</fullName>
    </submittedName>
</protein>
<proteinExistence type="predicted"/>
<comment type="caution">
    <text evidence="2">The sequence shown here is derived from an EMBL/GenBank/DDBJ whole genome shotgun (WGS) entry which is preliminary data.</text>
</comment>
<dbReference type="SUPFAM" id="SSF55729">
    <property type="entry name" value="Acyl-CoA N-acyltransferases (Nat)"/>
    <property type="match status" value="1"/>
</dbReference>
<sequence>MIREHPAGFVADDDASRVDLDVVHGFLRTAYWSPGVPRETVARAIANSVVVGVYAPDGAQVAFARATTDRATFAWIADVFVLPSHQGQGLGRFVVETLLDHPELQGLRRTMLATADAHELYRSYGFKDLADPSRFLVIQQSPASLYGAVSNGTAAERA</sequence>
<gene>
    <name evidence="2" type="ORF">EV138_4579</name>
</gene>
<dbReference type="Proteomes" id="UP000295151">
    <property type="component" value="Unassembled WGS sequence"/>
</dbReference>
<dbReference type="GO" id="GO:0016747">
    <property type="term" value="F:acyltransferase activity, transferring groups other than amino-acyl groups"/>
    <property type="evidence" value="ECO:0007669"/>
    <property type="project" value="InterPro"/>
</dbReference>
<dbReference type="RefSeq" id="WP_133980788.1">
    <property type="nucleotide sequence ID" value="NZ_SOCE01000001.1"/>
</dbReference>
<dbReference type="InterPro" id="IPR016181">
    <property type="entry name" value="Acyl_CoA_acyltransferase"/>
</dbReference>